<protein>
    <recommendedName>
        <fullName evidence="5">Calx-beta domain-containing protein</fullName>
    </recommendedName>
</protein>
<sequence length="1085" mass="111355">MVLLLGDDGDNFLVGTAQNDTVLGAQGDDVLLGEQGDDFLFGGDGDDTLSGGEGEDLFLIGFGEGQDTIADFELGSDRIALPFGVEVQNLQLVEVFNRDGTPSNLTRIQITTDEGIQVLASVRSLGGSLSLDSSSFVSGVEPIASILDFSAPVSVDEGAGVATVRVTRTGETSESVSATVRPSNGTAIAPRDFSSSPLTVTFAPGQTEGTVEIPIVDDLAVEGNESFSLSLALDNSQTILGDRDTAEVTILDNDAAIAFASAQYVANESTGNAAITLVREGVATVPVAVTFRASDGTATSPADYSSSPIRVSLAAGETSQTVLIPIADDSSIEGSETVNLLLEDPSPGSLLGSQNTASLRIDDNDSSIQFGEPTFSVTETGEAIAAITITRTGVLDGTVGATVTLADGTATSPEDFDNTPIPVTFNPGEIARIIEIPLVDDGLVENPETIALSLSSPTGGATIGLQNTATVTVIDTDRAIEFAAAEFRVTEGGEAIAPVTLTRLGDLETAVGVTVNLGDGSAIAPADYDNTPITVDFAPGQQRQTVEIPLVDDIAIEGEEALALTLSAPTGGATLGPQSTAQLLVDDNDSGLQFVSSQFSVTEAGEPIQAIAVARSGDLNRAVAATITLADGTAIAPDDYDNTPIAISFAPGQAQQTVTVPIVEDGLAETTETVNLTLSNPVGGTTIGAQNTATLAIVDDEVILDFAAPSFTLTEEGTAIEAVRVIRTGDSDRAVGATVLLGNNTAIAAEDFDNTPIAIDFQPGETEKIVPLPLLDDPFVEGAEVLNLALVNPTNGAAIGSQNGANVTIVDNDSAISFGAPSFAIAEDGSGFAEIELLRNGTLDRGATVAVELADNSAIAPFDYDNTPIPVVFNPGEATATVRIPIADDAIAEVAETLTLSLTNPSPGMAIGPQNVATLTLSRSDLPTRLDFEGPENLDPVSGFYERQGIFFSENALAIVDTDALDALGRPDEFGGNFGGAPSGIAALTYGEGEAIVMNVSGGFDRQLSFFFASPFADHTVTIYDDLGGQGNVLASTSLSRTPQGPLPDAYASFAQVTLPFAGVARSVSFGSQANKLLLDDIVLG</sequence>
<evidence type="ECO:0000256" key="2">
    <source>
        <dbReference type="ARBA" id="ARBA00022737"/>
    </source>
</evidence>
<feature type="domain" description="Calx-beta" evidence="5">
    <location>
        <begin position="469"/>
        <end position="567"/>
    </location>
</feature>
<dbReference type="SUPFAM" id="SSF141072">
    <property type="entry name" value="CalX-like"/>
    <property type="match status" value="7"/>
</dbReference>
<keyword evidence="3" id="KW-0106">Calcium</keyword>
<dbReference type="KEGG" id="oxy:HCG48_02705"/>
<dbReference type="GO" id="GO:0007154">
    <property type="term" value="P:cell communication"/>
    <property type="evidence" value="ECO:0007669"/>
    <property type="project" value="InterPro"/>
</dbReference>
<dbReference type="PANTHER" id="PTHR11878">
    <property type="entry name" value="SODIUM/CALCIUM EXCHANGER"/>
    <property type="match status" value="1"/>
</dbReference>
<evidence type="ECO:0000313" key="7">
    <source>
        <dbReference type="Proteomes" id="UP000500857"/>
    </source>
</evidence>
<dbReference type="SMART" id="SM00237">
    <property type="entry name" value="Calx_beta"/>
    <property type="match status" value="7"/>
</dbReference>
<dbReference type="InterPro" id="IPR001343">
    <property type="entry name" value="Hemolysn_Ca-bd"/>
</dbReference>
<dbReference type="Gene3D" id="2.60.40.2030">
    <property type="match status" value="7"/>
</dbReference>
<feature type="domain" description="Calx-beta" evidence="5">
    <location>
        <begin position="693"/>
        <end position="789"/>
    </location>
</feature>
<keyword evidence="4" id="KW-0813">Transport</keyword>
<dbReference type="Gene3D" id="2.150.10.10">
    <property type="entry name" value="Serralysin-like metalloprotease, C-terminal"/>
    <property type="match status" value="1"/>
</dbReference>
<keyword evidence="1" id="KW-0732">Signal</keyword>
<evidence type="ECO:0000256" key="1">
    <source>
        <dbReference type="ARBA" id="ARBA00022729"/>
    </source>
</evidence>
<dbReference type="InterPro" id="IPR051171">
    <property type="entry name" value="CaCA"/>
</dbReference>
<dbReference type="GO" id="GO:0005509">
    <property type="term" value="F:calcium ion binding"/>
    <property type="evidence" value="ECO:0007669"/>
    <property type="project" value="InterPro"/>
</dbReference>
<feature type="domain" description="Calx-beta" evidence="5">
    <location>
        <begin position="579"/>
        <end position="679"/>
    </location>
</feature>
<gene>
    <name evidence="6" type="ORF">HCG48_02705</name>
</gene>
<dbReference type="RefSeq" id="WP_168567784.1">
    <property type="nucleotide sequence ID" value="NZ_CP051167.1"/>
</dbReference>
<dbReference type="Pfam" id="PF03160">
    <property type="entry name" value="Calx-beta"/>
    <property type="match status" value="4"/>
</dbReference>
<proteinExistence type="predicted"/>
<dbReference type="InterPro" id="IPR018511">
    <property type="entry name" value="Hemolysin-typ_Ca-bd_CS"/>
</dbReference>
<accession>A0A6H1TU02</accession>
<keyword evidence="2" id="KW-0677">Repeat</keyword>
<evidence type="ECO:0000256" key="3">
    <source>
        <dbReference type="ARBA" id="ARBA00022837"/>
    </source>
</evidence>
<dbReference type="PANTHER" id="PTHR11878:SF65">
    <property type="entry name" value="NA_CA-EXCHANGE PROTEIN, ISOFORM G"/>
    <property type="match status" value="1"/>
</dbReference>
<evidence type="ECO:0000256" key="4">
    <source>
        <dbReference type="ARBA" id="ARBA00023065"/>
    </source>
</evidence>
<dbReference type="Pfam" id="PF00353">
    <property type="entry name" value="HemolysinCabind"/>
    <property type="match status" value="1"/>
</dbReference>
<evidence type="ECO:0000259" key="5">
    <source>
        <dbReference type="SMART" id="SM00237"/>
    </source>
</evidence>
<dbReference type="SUPFAM" id="SSF51120">
    <property type="entry name" value="beta-Roll"/>
    <property type="match status" value="1"/>
</dbReference>
<keyword evidence="4" id="KW-0406">Ion transport</keyword>
<reference evidence="6 7" key="1">
    <citation type="submission" date="2020-04" db="EMBL/GenBank/DDBJ databases">
        <authorList>
            <person name="Basu S."/>
            <person name="Maruthanayagam V."/>
            <person name="Chakraborty S."/>
            <person name="Pramanik A."/>
            <person name="Mukherjee J."/>
            <person name="Brink B."/>
        </authorList>
    </citation>
    <scope>NUCLEOTIDE SEQUENCE [LARGE SCALE GENOMIC DNA]</scope>
    <source>
        <strain evidence="6 7">AP17</strain>
    </source>
</reference>
<dbReference type="PRINTS" id="PR00313">
    <property type="entry name" value="CABNDNGRPT"/>
</dbReference>
<dbReference type="GO" id="GO:0030001">
    <property type="term" value="P:metal ion transport"/>
    <property type="evidence" value="ECO:0007669"/>
    <property type="project" value="TreeGrafter"/>
</dbReference>
<dbReference type="InterPro" id="IPR011049">
    <property type="entry name" value="Serralysin-like_metalloprot_C"/>
</dbReference>
<organism evidence="6 7">
    <name type="scientific">Oxynema aestuarii AP17</name>
    <dbReference type="NCBI Taxonomy" id="2064643"/>
    <lineage>
        <taxon>Bacteria</taxon>
        <taxon>Bacillati</taxon>
        <taxon>Cyanobacteriota</taxon>
        <taxon>Cyanophyceae</taxon>
        <taxon>Oscillatoriophycideae</taxon>
        <taxon>Oscillatoriales</taxon>
        <taxon>Oscillatoriaceae</taxon>
        <taxon>Oxynema</taxon>
        <taxon>Oxynema aestuarii</taxon>
    </lineage>
</organism>
<dbReference type="InterPro" id="IPR003644">
    <property type="entry name" value="Calx_beta"/>
</dbReference>
<feature type="domain" description="Calx-beta" evidence="5">
    <location>
        <begin position="135"/>
        <end position="232"/>
    </location>
</feature>
<dbReference type="GO" id="GO:0016020">
    <property type="term" value="C:membrane"/>
    <property type="evidence" value="ECO:0007669"/>
    <property type="project" value="InterPro"/>
</dbReference>
<keyword evidence="7" id="KW-1185">Reference proteome</keyword>
<feature type="domain" description="Calx-beta" evidence="5">
    <location>
        <begin position="357"/>
        <end position="455"/>
    </location>
</feature>
<name>A0A6H1TU02_9CYAN</name>
<dbReference type="AlphaFoldDB" id="A0A6H1TU02"/>
<dbReference type="EMBL" id="CP051167">
    <property type="protein sequence ID" value="QIZ69627.1"/>
    <property type="molecule type" value="Genomic_DNA"/>
</dbReference>
<feature type="domain" description="Calx-beta" evidence="5">
    <location>
        <begin position="246"/>
        <end position="343"/>
    </location>
</feature>
<dbReference type="InterPro" id="IPR038081">
    <property type="entry name" value="CalX-like_sf"/>
</dbReference>
<dbReference type="PROSITE" id="PS00330">
    <property type="entry name" value="HEMOLYSIN_CALCIUM"/>
    <property type="match status" value="2"/>
</dbReference>
<feature type="domain" description="Calx-beta" evidence="5">
    <location>
        <begin position="805"/>
        <end position="903"/>
    </location>
</feature>
<evidence type="ECO:0000313" key="6">
    <source>
        <dbReference type="EMBL" id="QIZ69627.1"/>
    </source>
</evidence>
<dbReference type="Proteomes" id="UP000500857">
    <property type="component" value="Chromosome"/>
</dbReference>